<evidence type="ECO:0000259" key="1">
    <source>
        <dbReference type="Pfam" id="PF13472"/>
    </source>
</evidence>
<organism evidence="2 3">
    <name type="scientific">Aquipluma nitroreducens</name>
    <dbReference type="NCBI Taxonomy" id="2010828"/>
    <lineage>
        <taxon>Bacteria</taxon>
        <taxon>Pseudomonadati</taxon>
        <taxon>Bacteroidota</taxon>
        <taxon>Bacteroidia</taxon>
        <taxon>Marinilabiliales</taxon>
        <taxon>Prolixibacteraceae</taxon>
        <taxon>Aquipluma</taxon>
    </lineage>
</organism>
<accession>A0A5K7SAF6</accession>
<proteinExistence type="predicted"/>
<gene>
    <name evidence="2" type="ORF">AQPE_2608</name>
</gene>
<evidence type="ECO:0000313" key="3">
    <source>
        <dbReference type="Proteomes" id="UP001193389"/>
    </source>
</evidence>
<evidence type="ECO:0000313" key="2">
    <source>
        <dbReference type="EMBL" id="BBE18446.1"/>
    </source>
</evidence>
<dbReference type="InterPro" id="IPR036514">
    <property type="entry name" value="SGNH_hydro_sf"/>
</dbReference>
<dbReference type="EMBL" id="AP018694">
    <property type="protein sequence ID" value="BBE18446.1"/>
    <property type="molecule type" value="Genomic_DNA"/>
</dbReference>
<dbReference type="InterPro" id="IPR051532">
    <property type="entry name" value="Ester_Hydrolysis_Enzymes"/>
</dbReference>
<protein>
    <recommendedName>
        <fullName evidence="1">SGNH hydrolase-type esterase domain-containing protein</fullName>
    </recommendedName>
</protein>
<dbReference type="Gene3D" id="3.40.50.1110">
    <property type="entry name" value="SGNH hydrolase"/>
    <property type="match status" value="1"/>
</dbReference>
<dbReference type="GO" id="GO:0016788">
    <property type="term" value="F:hydrolase activity, acting on ester bonds"/>
    <property type="evidence" value="ECO:0007669"/>
    <property type="project" value="UniProtKB-ARBA"/>
</dbReference>
<dbReference type="InterPro" id="IPR013830">
    <property type="entry name" value="SGNH_hydro"/>
</dbReference>
<dbReference type="Pfam" id="PF13472">
    <property type="entry name" value="Lipase_GDSL_2"/>
    <property type="match status" value="1"/>
</dbReference>
<reference evidence="2" key="1">
    <citation type="journal article" date="2020" name="Int. J. Syst. Evol. Microbiol.">
        <title>Aquipluma nitroreducens gen. nov. sp. nov., a novel facultatively anaerobic bacterium isolated from a freshwater lake.</title>
        <authorList>
            <person name="Watanabe M."/>
            <person name="Kojima H."/>
            <person name="Fukui M."/>
        </authorList>
    </citation>
    <scope>NUCLEOTIDE SEQUENCE</scope>
    <source>
        <strain evidence="2">MeG22</strain>
    </source>
</reference>
<keyword evidence="3" id="KW-1185">Reference proteome</keyword>
<name>A0A5K7SAF6_9BACT</name>
<dbReference type="Proteomes" id="UP001193389">
    <property type="component" value="Chromosome"/>
</dbReference>
<dbReference type="KEGG" id="anf:AQPE_2608"/>
<feature type="domain" description="SGNH hydrolase-type esterase" evidence="1">
    <location>
        <begin position="16"/>
        <end position="225"/>
    </location>
</feature>
<dbReference type="SUPFAM" id="SSF52266">
    <property type="entry name" value="SGNH hydrolase"/>
    <property type="match status" value="1"/>
</dbReference>
<sequence>MAKNPNDKKLDLDIVFIGNSITYGANLENPRQDAPPVIASEILRKKAGIESVQFSNQGRSGFTTVNYLPDSPTFAEVIQATKLLHTNLEHSLIFSIKLGTNDSAISGPKGAPVSKEDYRKNMKAIIDELLRQFPDAKVVIEQPIWYSTNTYNRSKYLAEGLARLQSYFPELESLVKSYSATNKNQVFMGDRKGFNYFRKNYLTDLVAEKGQQGTFYLHPNPKGAAKLASFWAEAIYKILK</sequence>
<dbReference type="AlphaFoldDB" id="A0A5K7SAF6"/>
<dbReference type="PANTHER" id="PTHR30383">
    <property type="entry name" value="THIOESTERASE 1/PROTEASE 1/LYSOPHOSPHOLIPASE L1"/>
    <property type="match status" value="1"/>
</dbReference>